<dbReference type="Proteomes" id="UP000243799">
    <property type="component" value="Unassembled WGS sequence"/>
</dbReference>
<organism evidence="1 2">
    <name type="scientific">Amycolatopsis marina</name>
    <dbReference type="NCBI Taxonomy" id="490629"/>
    <lineage>
        <taxon>Bacteria</taxon>
        <taxon>Bacillati</taxon>
        <taxon>Actinomycetota</taxon>
        <taxon>Actinomycetes</taxon>
        <taxon>Pseudonocardiales</taxon>
        <taxon>Pseudonocardiaceae</taxon>
        <taxon>Amycolatopsis</taxon>
    </lineage>
</organism>
<evidence type="ECO:0000313" key="2">
    <source>
        <dbReference type="Proteomes" id="UP000243799"/>
    </source>
</evidence>
<dbReference type="STRING" id="490629.SAMN05216266_108281"/>
<dbReference type="EMBL" id="FOKG01000008">
    <property type="protein sequence ID" value="SFB34240.1"/>
    <property type="molecule type" value="Genomic_DNA"/>
</dbReference>
<reference evidence="2" key="1">
    <citation type="submission" date="2016-10" db="EMBL/GenBank/DDBJ databases">
        <authorList>
            <person name="Varghese N."/>
            <person name="Submissions S."/>
        </authorList>
    </citation>
    <scope>NUCLEOTIDE SEQUENCE [LARGE SCALE GENOMIC DNA]</scope>
    <source>
        <strain evidence="2">CGMCC 4.3568</strain>
    </source>
</reference>
<dbReference type="RefSeq" id="WP_091673975.1">
    <property type="nucleotide sequence ID" value="NZ_FOKG01000008.1"/>
</dbReference>
<proteinExistence type="predicted"/>
<accession>A0A1I1ACN8</accession>
<gene>
    <name evidence="1" type="ORF">SAMN05216266_108281</name>
</gene>
<protein>
    <submittedName>
        <fullName evidence="1">PE family protein</fullName>
    </submittedName>
</protein>
<dbReference type="OrthoDB" id="4562539at2"/>
<evidence type="ECO:0000313" key="1">
    <source>
        <dbReference type="EMBL" id="SFB34240.1"/>
    </source>
</evidence>
<sequence>MAEREVTPAQGFAADPDRLLVVAGDFDGLAARAAAIATELGGVLAGATVPPWGDDEVGRGFAASHEQRAIRALDRIEGLAGELAAMGARFSSAAAAYRDADEAAVADVAGTEAGD</sequence>
<dbReference type="AlphaFoldDB" id="A0A1I1ACN8"/>
<name>A0A1I1ACN8_9PSEU</name>
<keyword evidence="2" id="KW-1185">Reference proteome</keyword>